<protein>
    <submittedName>
        <fullName evidence="1">Uncharacterized protein</fullName>
    </submittedName>
</protein>
<evidence type="ECO:0000313" key="2">
    <source>
        <dbReference type="Proteomes" id="UP001431429"/>
    </source>
</evidence>
<dbReference type="EMBL" id="JAMQAW010000008">
    <property type="protein sequence ID" value="MCM2388808.1"/>
    <property type="molecule type" value="Genomic_DNA"/>
</dbReference>
<gene>
    <name evidence="1" type="ORF">NBG84_10980</name>
</gene>
<evidence type="ECO:0000313" key="1">
    <source>
        <dbReference type="EMBL" id="MCM2388808.1"/>
    </source>
</evidence>
<name>A0ABT0UN28_9ACTN</name>
<keyword evidence="2" id="KW-1185">Reference proteome</keyword>
<accession>A0ABT0UN28</accession>
<dbReference type="Proteomes" id="UP001431429">
    <property type="component" value="Unassembled WGS sequence"/>
</dbReference>
<organism evidence="1 2">
    <name type="scientific">Streptomyces albipurpureus</name>
    <dbReference type="NCBI Taxonomy" id="2897419"/>
    <lineage>
        <taxon>Bacteria</taxon>
        <taxon>Bacillati</taxon>
        <taxon>Actinomycetota</taxon>
        <taxon>Actinomycetes</taxon>
        <taxon>Kitasatosporales</taxon>
        <taxon>Streptomycetaceae</taxon>
        <taxon>Streptomyces</taxon>
    </lineage>
</organism>
<proteinExistence type="predicted"/>
<comment type="caution">
    <text evidence="1">The sequence shown here is derived from an EMBL/GenBank/DDBJ whole genome shotgun (WGS) entry which is preliminary data.</text>
</comment>
<dbReference type="RefSeq" id="WP_250919134.1">
    <property type="nucleotide sequence ID" value="NZ_JAMQAW010000008.1"/>
</dbReference>
<sequence length="123" mass="13419">MASHDTAGTAGHSLRTALDLAGITYRIDSCRGVLSTLDIPDDTGNVFIISLPDSTEIRITDEDGSTVYGAEEHRGWKVLRYIRPEDDIHTCTVYDSDNTDVDTDSRTAVSAIVEFVASLTPDR</sequence>
<reference evidence="1" key="1">
    <citation type="submission" date="2022-06" db="EMBL/GenBank/DDBJ databases">
        <title>Genome public.</title>
        <authorList>
            <person name="Sun Q."/>
        </authorList>
    </citation>
    <scope>NUCLEOTIDE SEQUENCE</scope>
    <source>
        <strain evidence="1">CWNU-1</strain>
    </source>
</reference>